<dbReference type="EMBL" id="CAVMJV010000019">
    <property type="protein sequence ID" value="CAK5065382.1"/>
    <property type="molecule type" value="Genomic_DNA"/>
</dbReference>
<sequence length="137" mass="15922">MVRVEDVYLKIKGIFVNNDELLSNFPIEEKKSVNLHYVCGFHLNDVNELRNKVNDSYVKSNGKSNIVIINLDYCEEILTLLDDIVNLFIDVIEDVMNKLEGNNKVNFIYNCHLKDKEDNLGNFKFAHIPIMQDELSK</sequence>
<reference evidence="1" key="1">
    <citation type="submission" date="2023-11" db="EMBL/GenBank/DDBJ databases">
        <authorList>
            <person name="Poullet M."/>
        </authorList>
    </citation>
    <scope>NUCLEOTIDE SEQUENCE</scope>
    <source>
        <strain evidence="1">E1834</strain>
    </source>
</reference>
<evidence type="ECO:0000313" key="1">
    <source>
        <dbReference type="EMBL" id="CAK5065382.1"/>
    </source>
</evidence>
<evidence type="ECO:0000313" key="2">
    <source>
        <dbReference type="Proteomes" id="UP001497535"/>
    </source>
</evidence>
<organism evidence="1 2">
    <name type="scientific">Meloidogyne enterolobii</name>
    <name type="common">Root-knot nematode worm</name>
    <name type="synonym">Meloidogyne mayaguensis</name>
    <dbReference type="NCBI Taxonomy" id="390850"/>
    <lineage>
        <taxon>Eukaryota</taxon>
        <taxon>Metazoa</taxon>
        <taxon>Ecdysozoa</taxon>
        <taxon>Nematoda</taxon>
        <taxon>Chromadorea</taxon>
        <taxon>Rhabditida</taxon>
        <taxon>Tylenchina</taxon>
        <taxon>Tylenchomorpha</taxon>
        <taxon>Tylenchoidea</taxon>
        <taxon>Meloidogynidae</taxon>
        <taxon>Meloidogyninae</taxon>
        <taxon>Meloidogyne</taxon>
    </lineage>
</organism>
<comment type="caution">
    <text evidence="1">The sequence shown here is derived from an EMBL/GenBank/DDBJ whole genome shotgun (WGS) entry which is preliminary data.</text>
</comment>
<accession>A0ACB0YW68</accession>
<keyword evidence="2" id="KW-1185">Reference proteome</keyword>
<gene>
    <name evidence="1" type="ORF">MENTE1834_LOCUS17299</name>
</gene>
<protein>
    <submittedName>
        <fullName evidence="1">Uncharacterized protein</fullName>
    </submittedName>
</protein>
<proteinExistence type="predicted"/>
<name>A0ACB0YW68_MELEN</name>
<dbReference type="Proteomes" id="UP001497535">
    <property type="component" value="Unassembled WGS sequence"/>
</dbReference>